<protein>
    <submittedName>
        <fullName evidence="1">Uncharacterized protein</fullName>
    </submittedName>
</protein>
<proteinExistence type="predicted"/>
<evidence type="ECO:0000313" key="2">
    <source>
        <dbReference type="Proteomes" id="UP000235145"/>
    </source>
</evidence>
<gene>
    <name evidence="1" type="ORF">LSAT_V11C300134520</name>
</gene>
<accession>A0A9R1W7Z4</accession>
<dbReference type="EMBL" id="NBSK02000003">
    <property type="protein sequence ID" value="KAJ0219028.1"/>
    <property type="molecule type" value="Genomic_DNA"/>
</dbReference>
<organism evidence="1 2">
    <name type="scientific">Lactuca sativa</name>
    <name type="common">Garden lettuce</name>
    <dbReference type="NCBI Taxonomy" id="4236"/>
    <lineage>
        <taxon>Eukaryota</taxon>
        <taxon>Viridiplantae</taxon>
        <taxon>Streptophyta</taxon>
        <taxon>Embryophyta</taxon>
        <taxon>Tracheophyta</taxon>
        <taxon>Spermatophyta</taxon>
        <taxon>Magnoliopsida</taxon>
        <taxon>eudicotyledons</taxon>
        <taxon>Gunneridae</taxon>
        <taxon>Pentapetalae</taxon>
        <taxon>asterids</taxon>
        <taxon>campanulids</taxon>
        <taxon>Asterales</taxon>
        <taxon>Asteraceae</taxon>
        <taxon>Cichorioideae</taxon>
        <taxon>Cichorieae</taxon>
        <taxon>Lactucinae</taxon>
        <taxon>Lactuca</taxon>
    </lineage>
</organism>
<dbReference type="AlphaFoldDB" id="A0A9R1W7Z4"/>
<comment type="caution">
    <text evidence="1">The sequence shown here is derived from an EMBL/GenBank/DDBJ whole genome shotgun (WGS) entry which is preliminary data.</text>
</comment>
<name>A0A9R1W7Z4_LACSA</name>
<keyword evidence="2" id="KW-1185">Reference proteome</keyword>
<evidence type="ECO:0000313" key="1">
    <source>
        <dbReference type="EMBL" id="KAJ0219028.1"/>
    </source>
</evidence>
<dbReference type="Proteomes" id="UP000235145">
    <property type="component" value="Unassembled WGS sequence"/>
</dbReference>
<reference evidence="1 2" key="1">
    <citation type="journal article" date="2017" name="Nat. Commun.">
        <title>Genome assembly with in vitro proximity ligation data and whole-genome triplication in lettuce.</title>
        <authorList>
            <person name="Reyes-Chin-Wo S."/>
            <person name="Wang Z."/>
            <person name="Yang X."/>
            <person name="Kozik A."/>
            <person name="Arikit S."/>
            <person name="Song C."/>
            <person name="Xia L."/>
            <person name="Froenicke L."/>
            <person name="Lavelle D.O."/>
            <person name="Truco M.J."/>
            <person name="Xia R."/>
            <person name="Zhu S."/>
            <person name="Xu C."/>
            <person name="Xu H."/>
            <person name="Xu X."/>
            <person name="Cox K."/>
            <person name="Korf I."/>
            <person name="Meyers B.C."/>
            <person name="Michelmore R.W."/>
        </authorList>
    </citation>
    <scope>NUCLEOTIDE SEQUENCE [LARGE SCALE GENOMIC DNA]</scope>
    <source>
        <strain evidence="2">cv. Salinas</strain>
        <tissue evidence="1">Seedlings</tissue>
    </source>
</reference>
<sequence>MKCLAVHDRKFRVVTVEEENLYEFRGLHDKTSSNDEESNEVIFYGMPHIPDCPDPIVEPGPFHSLVLKEPEKSFSLSPNILTKIVTRYIVKWKTIVGVYMQNALIPLMNLK</sequence>